<keyword evidence="4" id="KW-1185">Reference proteome</keyword>
<protein>
    <submittedName>
        <fullName evidence="3">Uncharacterized protein</fullName>
    </submittedName>
</protein>
<feature type="transmembrane region" description="Helical" evidence="2">
    <location>
        <begin position="20"/>
        <end position="46"/>
    </location>
</feature>
<organism evidence="3 4">
    <name type="scientific">Halopiger aswanensis</name>
    <dbReference type="NCBI Taxonomy" id="148449"/>
    <lineage>
        <taxon>Archaea</taxon>
        <taxon>Methanobacteriati</taxon>
        <taxon>Methanobacteriota</taxon>
        <taxon>Stenosarchaea group</taxon>
        <taxon>Halobacteria</taxon>
        <taxon>Halobacteriales</taxon>
        <taxon>Natrialbaceae</taxon>
        <taxon>Halopiger</taxon>
    </lineage>
</organism>
<proteinExistence type="predicted"/>
<dbReference type="Proteomes" id="UP000283805">
    <property type="component" value="Unassembled WGS sequence"/>
</dbReference>
<evidence type="ECO:0000256" key="1">
    <source>
        <dbReference type="SAM" id="MobiDB-lite"/>
    </source>
</evidence>
<keyword evidence="2" id="KW-1133">Transmembrane helix</keyword>
<dbReference type="Pfam" id="PF24379">
    <property type="entry name" value="DUF7535"/>
    <property type="match status" value="1"/>
</dbReference>
<evidence type="ECO:0000313" key="4">
    <source>
        <dbReference type="Proteomes" id="UP000283805"/>
    </source>
</evidence>
<dbReference type="RefSeq" id="WP_120244458.1">
    <property type="nucleotide sequence ID" value="NZ_RAPO01000002.1"/>
</dbReference>
<dbReference type="InterPro" id="IPR055957">
    <property type="entry name" value="DUF7535"/>
</dbReference>
<feature type="region of interest" description="Disordered" evidence="1">
    <location>
        <begin position="55"/>
        <end position="98"/>
    </location>
</feature>
<dbReference type="EMBL" id="RAPO01000002">
    <property type="protein sequence ID" value="RKD95155.1"/>
    <property type="molecule type" value="Genomic_DNA"/>
</dbReference>
<comment type="caution">
    <text evidence="3">The sequence shown here is derived from an EMBL/GenBank/DDBJ whole genome shotgun (WGS) entry which is preliminary data.</text>
</comment>
<keyword evidence="2" id="KW-0812">Transmembrane</keyword>
<name>A0A419WI76_9EURY</name>
<feature type="compositionally biased region" description="Acidic residues" evidence="1">
    <location>
        <begin position="76"/>
        <end position="98"/>
    </location>
</feature>
<gene>
    <name evidence="3" type="ORF">ATJ93_2006</name>
</gene>
<dbReference type="AlphaFoldDB" id="A0A419WI76"/>
<reference evidence="3 4" key="1">
    <citation type="submission" date="2018-09" db="EMBL/GenBank/DDBJ databases">
        <title>Genomic Encyclopedia of Archaeal and Bacterial Type Strains, Phase II (KMG-II): from individual species to whole genera.</title>
        <authorList>
            <person name="Goeker M."/>
        </authorList>
    </citation>
    <scope>NUCLEOTIDE SEQUENCE [LARGE SCALE GENOMIC DNA]</scope>
    <source>
        <strain evidence="3 4">DSM 13151</strain>
    </source>
</reference>
<keyword evidence="2" id="KW-0472">Membrane</keyword>
<accession>A0A419WI76</accession>
<sequence>MSTKVGESTGYVPNIQMSAFGYVMAALLVVIMLPVLPIIVVAWVLWRAFVAEEPVESRYESWRNERGRRPRAGAADEVEEELETEDAGEDEAEAEAEA</sequence>
<evidence type="ECO:0000313" key="3">
    <source>
        <dbReference type="EMBL" id="RKD95155.1"/>
    </source>
</evidence>
<feature type="compositionally biased region" description="Basic and acidic residues" evidence="1">
    <location>
        <begin position="55"/>
        <end position="67"/>
    </location>
</feature>
<evidence type="ECO:0000256" key="2">
    <source>
        <dbReference type="SAM" id="Phobius"/>
    </source>
</evidence>